<keyword evidence="1" id="KW-0812">Transmembrane</keyword>
<dbReference type="GO" id="GO:0007029">
    <property type="term" value="P:endoplasmic reticulum organization"/>
    <property type="evidence" value="ECO:0007669"/>
    <property type="project" value="TreeGrafter"/>
</dbReference>
<dbReference type="GO" id="GO:0016020">
    <property type="term" value="C:membrane"/>
    <property type="evidence" value="ECO:0007669"/>
    <property type="project" value="UniProtKB-SubCell"/>
</dbReference>
<proteinExistence type="inferred from homology"/>
<sequence>MFSDGGNGETSRPDDVNNNNSKKAELSCLLPVQPPPVVPRLSPVLPVVPSGSAAALSTLHQLTQAPGGTFILQSLTPRISSQPISLCMCTPPEQSNITQQSTGVGVEQVSRRLTWSLPLDSIDSPKPPRRYYSINFMVLIQIFFFRYTWCPYIKVRFDRLMLLAVMDRNLTYVETLLSILLASGVALLGSVLLYQQLYRDLQAFILCFVMAGSQYSLIKSVQPDTASPTHGYNRIVVFSRPVYFVLVASIILLLHFNMPKS</sequence>
<keyword evidence="3" id="KW-1185">Reference proteome</keyword>
<comment type="caution">
    <text evidence="1">Lacks conserved residue(s) required for the propagation of feature annotation.</text>
</comment>
<dbReference type="InParanoid" id="T1HXL3"/>
<reference evidence="2" key="1">
    <citation type="submission" date="2015-05" db="UniProtKB">
        <authorList>
            <consortium name="EnsemblMetazoa"/>
        </authorList>
    </citation>
    <scope>IDENTIFICATION</scope>
</reference>
<evidence type="ECO:0000313" key="3">
    <source>
        <dbReference type="Proteomes" id="UP000015103"/>
    </source>
</evidence>
<dbReference type="STRING" id="13249.T1HXL3"/>
<accession>T1HXL3</accession>
<dbReference type="VEuPathDB" id="VectorBase:RPRC008783"/>
<dbReference type="eggNOG" id="KOG3604">
    <property type="taxonomic scope" value="Eukaryota"/>
</dbReference>
<keyword evidence="1" id="KW-1133">Transmembrane helix</keyword>
<name>T1HXL3_RHOPR</name>
<keyword evidence="1" id="KW-0472">Membrane</keyword>
<dbReference type="EnsemblMetazoa" id="RPRC008783-RA">
    <property type="protein sequence ID" value="RPRC008783-PA"/>
    <property type="gene ID" value="RPRC008783"/>
</dbReference>
<dbReference type="HOGENOM" id="CLU_1067841_0_0_1"/>
<dbReference type="PANTHER" id="PTHR12372:SF7">
    <property type="entry name" value="PROTEIN PECANEX"/>
    <property type="match status" value="1"/>
</dbReference>
<evidence type="ECO:0000256" key="1">
    <source>
        <dbReference type="RuleBase" id="RU367089"/>
    </source>
</evidence>
<dbReference type="Proteomes" id="UP000015103">
    <property type="component" value="Unassembled WGS sequence"/>
</dbReference>
<dbReference type="PANTHER" id="PTHR12372">
    <property type="entry name" value="PECANEX"/>
    <property type="match status" value="1"/>
</dbReference>
<organism evidence="2 3">
    <name type="scientific">Rhodnius prolixus</name>
    <name type="common">Triatomid bug</name>
    <dbReference type="NCBI Taxonomy" id="13249"/>
    <lineage>
        <taxon>Eukaryota</taxon>
        <taxon>Metazoa</taxon>
        <taxon>Ecdysozoa</taxon>
        <taxon>Arthropoda</taxon>
        <taxon>Hexapoda</taxon>
        <taxon>Insecta</taxon>
        <taxon>Pterygota</taxon>
        <taxon>Neoptera</taxon>
        <taxon>Paraneoptera</taxon>
        <taxon>Hemiptera</taxon>
        <taxon>Heteroptera</taxon>
        <taxon>Panheteroptera</taxon>
        <taxon>Cimicomorpha</taxon>
        <taxon>Reduviidae</taxon>
        <taxon>Triatominae</taxon>
        <taxon>Rhodnius</taxon>
    </lineage>
</organism>
<dbReference type="AlphaFoldDB" id="T1HXL3"/>
<comment type="similarity">
    <text evidence="1">Belongs to the pecanex family.</text>
</comment>
<feature type="transmembrane region" description="Helical" evidence="1">
    <location>
        <begin position="169"/>
        <end position="194"/>
    </location>
</feature>
<dbReference type="InterPro" id="IPR039797">
    <property type="entry name" value="Pecanex"/>
</dbReference>
<feature type="transmembrane region" description="Helical" evidence="1">
    <location>
        <begin position="131"/>
        <end position="149"/>
    </location>
</feature>
<dbReference type="EMBL" id="ACPB03015646">
    <property type="status" value="NOT_ANNOTATED_CDS"/>
    <property type="molecule type" value="Genomic_DNA"/>
</dbReference>
<comment type="subcellular location">
    <subcellularLocation>
        <location evidence="1">Membrane</location>
        <topology evidence="1">Multi-pass membrane protein</topology>
    </subcellularLocation>
</comment>
<dbReference type="GO" id="GO:0005783">
    <property type="term" value="C:endoplasmic reticulum"/>
    <property type="evidence" value="ECO:0007669"/>
    <property type="project" value="TreeGrafter"/>
</dbReference>
<evidence type="ECO:0000313" key="2">
    <source>
        <dbReference type="EnsemblMetazoa" id="RPRC008783-PA"/>
    </source>
</evidence>
<protein>
    <recommendedName>
        <fullName evidence="1">Pecanex-like protein</fullName>
    </recommendedName>
</protein>
<feature type="transmembrane region" description="Helical" evidence="1">
    <location>
        <begin position="238"/>
        <end position="256"/>
    </location>
</feature>